<name>U4L2K0_PYROM</name>
<protein>
    <submittedName>
        <fullName evidence="1">Uncharacterized protein</fullName>
    </submittedName>
</protein>
<dbReference type="EMBL" id="HF935468">
    <property type="protein sequence ID" value="CCX09519.1"/>
    <property type="molecule type" value="Genomic_DNA"/>
</dbReference>
<evidence type="ECO:0000313" key="1">
    <source>
        <dbReference type="EMBL" id="CCX09519.1"/>
    </source>
</evidence>
<dbReference type="Proteomes" id="UP000018144">
    <property type="component" value="Unassembled WGS sequence"/>
</dbReference>
<gene>
    <name evidence="1" type="ORF">PCON_09112</name>
</gene>
<dbReference type="AlphaFoldDB" id="U4L2K0"/>
<evidence type="ECO:0000313" key="2">
    <source>
        <dbReference type="Proteomes" id="UP000018144"/>
    </source>
</evidence>
<keyword evidence="2" id="KW-1185">Reference proteome</keyword>
<organism evidence="1 2">
    <name type="scientific">Pyronema omphalodes (strain CBS 100304)</name>
    <name type="common">Pyronema confluens</name>
    <dbReference type="NCBI Taxonomy" id="1076935"/>
    <lineage>
        <taxon>Eukaryota</taxon>
        <taxon>Fungi</taxon>
        <taxon>Dikarya</taxon>
        <taxon>Ascomycota</taxon>
        <taxon>Pezizomycotina</taxon>
        <taxon>Pezizomycetes</taxon>
        <taxon>Pezizales</taxon>
        <taxon>Pyronemataceae</taxon>
        <taxon>Pyronema</taxon>
    </lineage>
</organism>
<sequence length="16" mass="1554">MTLTAAVAAYIIASTG</sequence>
<proteinExistence type="predicted"/>
<reference evidence="1 2" key="1">
    <citation type="journal article" date="2013" name="PLoS Genet.">
        <title>The genome and development-dependent transcriptomes of Pyronema confluens: a window into fungal evolution.</title>
        <authorList>
            <person name="Traeger S."/>
            <person name="Altegoer F."/>
            <person name="Freitag M."/>
            <person name="Gabaldon T."/>
            <person name="Kempken F."/>
            <person name="Kumar A."/>
            <person name="Marcet-Houben M."/>
            <person name="Poggeler S."/>
            <person name="Stajich J.E."/>
            <person name="Nowrousian M."/>
        </authorList>
    </citation>
    <scope>NUCLEOTIDE SEQUENCE [LARGE SCALE GENOMIC DNA]</scope>
    <source>
        <strain evidence="2">CBS 100304</strain>
        <tissue evidence="1">Vegetative mycelium</tissue>
    </source>
</reference>
<accession>U4L2K0</accession>